<reference evidence="1" key="2">
    <citation type="submission" date="2015-03" db="UniProtKB">
        <authorList>
            <consortium name="EnsemblPlants"/>
        </authorList>
    </citation>
    <scope>IDENTIFICATION</scope>
</reference>
<sequence>MNGVLAVSHEPIDVDPVEFDSYIYSFENLLHESQEDAGRESSSSVLVAASSPMREYEWAEARMKISSLLEKDLPTLFVSKDAAEIAALATKLRKDPNLSAKEI</sequence>
<dbReference type="EnsemblPlants" id="Bo4g025570.1">
    <property type="protein sequence ID" value="Bo4g025570.1"/>
    <property type="gene ID" value="Bo4g025570"/>
</dbReference>
<dbReference type="PANTHER" id="PTHR33345">
    <property type="entry name" value="ADAPTER PROTEIN, PUTATIVE-RELATED"/>
    <property type="match status" value="1"/>
</dbReference>
<keyword evidence="2" id="KW-1185">Reference proteome</keyword>
<dbReference type="Gramene" id="Bo4g025570.1">
    <property type="protein sequence ID" value="Bo4g025570.1"/>
    <property type="gene ID" value="Bo4g025570"/>
</dbReference>
<protein>
    <submittedName>
        <fullName evidence="1">Uncharacterized protein</fullName>
    </submittedName>
</protein>
<dbReference type="Proteomes" id="UP000032141">
    <property type="component" value="Chromosome C4"/>
</dbReference>
<evidence type="ECO:0000313" key="2">
    <source>
        <dbReference type="Proteomes" id="UP000032141"/>
    </source>
</evidence>
<reference evidence="1 2" key="1">
    <citation type="journal article" date="2014" name="Genome Biol.">
        <title>Transcriptome and methylome profiling reveals relics of genome dominance in the mesopolyploid Brassica oleracea.</title>
        <authorList>
            <person name="Parkin I.A."/>
            <person name="Koh C."/>
            <person name="Tang H."/>
            <person name="Robinson S.J."/>
            <person name="Kagale S."/>
            <person name="Clarke W.E."/>
            <person name="Town C.D."/>
            <person name="Nixon J."/>
            <person name="Krishnakumar V."/>
            <person name="Bidwell S.L."/>
            <person name="Denoeud F."/>
            <person name="Belcram H."/>
            <person name="Links M.G."/>
            <person name="Just J."/>
            <person name="Clarke C."/>
            <person name="Bender T."/>
            <person name="Huebert T."/>
            <person name="Mason A.S."/>
            <person name="Pires J.C."/>
            <person name="Barker G."/>
            <person name="Moore J."/>
            <person name="Walley P.G."/>
            <person name="Manoli S."/>
            <person name="Batley J."/>
            <person name="Edwards D."/>
            <person name="Nelson M.N."/>
            <person name="Wang X."/>
            <person name="Paterson A.H."/>
            <person name="King G."/>
            <person name="Bancroft I."/>
            <person name="Chalhoub B."/>
            <person name="Sharpe A.G."/>
        </authorList>
    </citation>
    <scope>NUCLEOTIDE SEQUENCE</scope>
    <source>
        <strain evidence="1 2">cv. TO1000</strain>
    </source>
</reference>
<organism evidence="1 2">
    <name type="scientific">Brassica oleracea var. oleracea</name>
    <dbReference type="NCBI Taxonomy" id="109376"/>
    <lineage>
        <taxon>Eukaryota</taxon>
        <taxon>Viridiplantae</taxon>
        <taxon>Streptophyta</taxon>
        <taxon>Embryophyta</taxon>
        <taxon>Tracheophyta</taxon>
        <taxon>Spermatophyta</taxon>
        <taxon>Magnoliopsida</taxon>
        <taxon>eudicotyledons</taxon>
        <taxon>Gunneridae</taxon>
        <taxon>Pentapetalae</taxon>
        <taxon>rosids</taxon>
        <taxon>malvids</taxon>
        <taxon>Brassicales</taxon>
        <taxon>Brassicaceae</taxon>
        <taxon>Brassiceae</taxon>
        <taxon>Brassica</taxon>
    </lineage>
</organism>
<proteinExistence type="predicted"/>
<name>A0A0D3BQC9_BRAOL</name>
<dbReference type="PANTHER" id="PTHR33345:SF8">
    <property type="entry name" value="(RAPE) HYPOTHETICAL PROTEIN"/>
    <property type="match status" value="1"/>
</dbReference>
<dbReference type="HOGENOM" id="CLU_2267513_0_0_1"/>
<dbReference type="AlphaFoldDB" id="A0A0D3BQC9"/>
<accession>A0A0D3BQC9</accession>
<evidence type="ECO:0000313" key="1">
    <source>
        <dbReference type="EnsemblPlants" id="Bo4g025570.1"/>
    </source>
</evidence>